<evidence type="ECO:0000313" key="2">
    <source>
        <dbReference type="Proteomes" id="UP001301388"/>
    </source>
</evidence>
<keyword evidence="2" id="KW-1185">Reference proteome</keyword>
<dbReference type="EMBL" id="JAYGIE010000069">
    <property type="protein sequence ID" value="MEA5478144.1"/>
    <property type="molecule type" value="Genomic_DNA"/>
</dbReference>
<evidence type="ECO:0000313" key="1">
    <source>
        <dbReference type="EMBL" id="MEA5478144.1"/>
    </source>
</evidence>
<gene>
    <name evidence="1" type="ORF">VB774_11010</name>
</gene>
<dbReference type="RefSeq" id="WP_323261703.1">
    <property type="nucleotide sequence ID" value="NZ_JAYGIE010000069.1"/>
</dbReference>
<protein>
    <submittedName>
        <fullName evidence="1">Uncharacterized protein</fullName>
    </submittedName>
</protein>
<sequence length="227" mass="26340">MNFVTETISLTNSITGELTVKDVVIIKTVENLQKFIEGFEYRQHQFNYLLLDEIISNSYQEWKLYNQKENPRIYDFGILLNNVQYSYTNRCLGFELQMNYSIRDITLTNIETGKTTTGSACVVNTLPQLRYSIDGYAYGYHHVSFILLNESLSAEFNDWVKNTPKDDKHKYGFEVLLRHKKYSYTNKCLGFSLDLNPNGSSTYRYGSGQGFASLFRLLTGQNQKRNV</sequence>
<proteinExistence type="predicted"/>
<accession>A0ABU5TJ09</accession>
<comment type="caution">
    <text evidence="1">The sequence shown here is derived from an EMBL/GenBank/DDBJ whole genome shotgun (WGS) entry which is preliminary data.</text>
</comment>
<dbReference type="Proteomes" id="UP001301388">
    <property type="component" value="Unassembled WGS sequence"/>
</dbReference>
<name>A0ABU5TJ09_9CYAN</name>
<reference evidence="1 2" key="1">
    <citation type="submission" date="2023-12" db="EMBL/GenBank/DDBJ databases">
        <title>Baltic Sea Cyanobacteria.</title>
        <authorList>
            <person name="Delbaje E."/>
            <person name="Fewer D.P."/>
            <person name="Shishido T.K."/>
        </authorList>
    </citation>
    <scope>NUCLEOTIDE SEQUENCE [LARGE SCALE GENOMIC DNA]</scope>
    <source>
        <strain evidence="1 2">UHCC 0370</strain>
    </source>
</reference>
<organism evidence="1 2">
    <name type="scientific">Pseudanabaena galeata UHCC 0370</name>
    <dbReference type="NCBI Taxonomy" id="3110310"/>
    <lineage>
        <taxon>Bacteria</taxon>
        <taxon>Bacillati</taxon>
        <taxon>Cyanobacteriota</taxon>
        <taxon>Cyanophyceae</taxon>
        <taxon>Pseudanabaenales</taxon>
        <taxon>Pseudanabaenaceae</taxon>
        <taxon>Pseudanabaena</taxon>
    </lineage>
</organism>